<keyword evidence="6" id="KW-0175">Coiled coil</keyword>
<evidence type="ECO:0000313" key="10">
    <source>
        <dbReference type="Proteomes" id="UP001165090"/>
    </source>
</evidence>
<dbReference type="InterPro" id="IPR027640">
    <property type="entry name" value="Kinesin-like_fam"/>
</dbReference>
<evidence type="ECO:0000313" key="9">
    <source>
        <dbReference type="EMBL" id="GLI60047.1"/>
    </source>
</evidence>
<keyword evidence="1" id="KW-0493">Microtubule</keyword>
<name>A0ABQ5RR47_9CHLO</name>
<feature type="compositionally biased region" description="Basic residues" evidence="7">
    <location>
        <begin position="980"/>
        <end position="993"/>
    </location>
</feature>
<feature type="region of interest" description="Disordered" evidence="7">
    <location>
        <begin position="241"/>
        <end position="261"/>
    </location>
</feature>
<feature type="region of interest" description="Disordered" evidence="7">
    <location>
        <begin position="13"/>
        <end position="32"/>
    </location>
</feature>
<feature type="compositionally biased region" description="Low complexity" evidence="7">
    <location>
        <begin position="21"/>
        <end position="31"/>
    </location>
</feature>
<evidence type="ECO:0000259" key="8">
    <source>
        <dbReference type="PROSITE" id="PS50067"/>
    </source>
</evidence>
<dbReference type="PANTHER" id="PTHR24115:SF1008">
    <property type="entry name" value="KINESIN-LIKE PROTEIN SUBITO"/>
    <property type="match status" value="1"/>
</dbReference>
<dbReference type="PANTHER" id="PTHR24115">
    <property type="entry name" value="KINESIN-RELATED"/>
    <property type="match status" value="1"/>
</dbReference>
<evidence type="ECO:0000256" key="4">
    <source>
        <dbReference type="ARBA" id="ARBA00023175"/>
    </source>
</evidence>
<feature type="compositionally biased region" description="Basic and acidic residues" evidence="7">
    <location>
        <begin position="576"/>
        <end position="585"/>
    </location>
</feature>
<evidence type="ECO:0000256" key="7">
    <source>
        <dbReference type="SAM" id="MobiDB-lite"/>
    </source>
</evidence>
<feature type="domain" description="Kinesin motor" evidence="8">
    <location>
        <begin position="73"/>
        <end position="456"/>
    </location>
</feature>
<keyword evidence="4 5" id="KW-0505">Motor protein</keyword>
<gene>
    <name evidence="9" type="ORF">VaNZ11_001897</name>
</gene>
<feature type="region of interest" description="Disordered" evidence="7">
    <location>
        <begin position="973"/>
        <end position="1043"/>
    </location>
</feature>
<feature type="compositionally biased region" description="Acidic residues" evidence="7">
    <location>
        <begin position="515"/>
        <end position="531"/>
    </location>
</feature>
<protein>
    <recommendedName>
        <fullName evidence="8">Kinesin motor domain-containing protein</fullName>
    </recommendedName>
</protein>
<dbReference type="PROSITE" id="PS50067">
    <property type="entry name" value="KINESIN_MOTOR_2"/>
    <property type="match status" value="1"/>
</dbReference>
<keyword evidence="10" id="KW-1185">Reference proteome</keyword>
<evidence type="ECO:0000256" key="1">
    <source>
        <dbReference type="ARBA" id="ARBA00022701"/>
    </source>
</evidence>
<evidence type="ECO:0000256" key="5">
    <source>
        <dbReference type="PROSITE-ProRule" id="PRU00283"/>
    </source>
</evidence>
<feature type="compositionally biased region" description="Low complexity" evidence="7">
    <location>
        <begin position="1016"/>
        <end position="1030"/>
    </location>
</feature>
<feature type="region of interest" description="Disordered" evidence="7">
    <location>
        <begin position="513"/>
        <end position="585"/>
    </location>
</feature>
<dbReference type="Proteomes" id="UP001165090">
    <property type="component" value="Unassembled WGS sequence"/>
</dbReference>
<feature type="region of interest" description="Disordered" evidence="7">
    <location>
        <begin position="800"/>
        <end position="823"/>
    </location>
</feature>
<dbReference type="InterPro" id="IPR036961">
    <property type="entry name" value="Kinesin_motor_dom_sf"/>
</dbReference>
<feature type="binding site" evidence="5">
    <location>
        <begin position="176"/>
        <end position="183"/>
    </location>
    <ligand>
        <name>ATP</name>
        <dbReference type="ChEBI" id="CHEBI:30616"/>
    </ligand>
</feature>
<evidence type="ECO:0000256" key="3">
    <source>
        <dbReference type="ARBA" id="ARBA00022840"/>
    </source>
</evidence>
<accession>A0ABQ5RR47</accession>
<dbReference type="SMART" id="SM00129">
    <property type="entry name" value="KISc"/>
    <property type="match status" value="1"/>
</dbReference>
<dbReference type="Pfam" id="PF00225">
    <property type="entry name" value="Kinesin"/>
    <property type="match status" value="1"/>
</dbReference>
<dbReference type="SUPFAM" id="SSF52540">
    <property type="entry name" value="P-loop containing nucleoside triphosphate hydrolases"/>
    <property type="match status" value="1"/>
</dbReference>
<comment type="caution">
    <text evidence="9">The sequence shown here is derived from an EMBL/GenBank/DDBJ whole genome shotgun (WGS) entry which is preliminary data.</text>
</comment>
<organism evidence="9 10">
    <name type="scientific">Volvox africanus</name>
    <dbReference type="NCBI Taxonomy" id="51714"/>
    <lineage>
        <taxon>Eukaryota</taxon>
        <taxon>Viridiplantae</taxon>
        <taxon>Chlorophyta</taxon>
        <taxon>core chlorophytes</taxon>
        <taxon>Chlorophyceae</taxon>
        <taxon>CS clade</taxon>
        <taxon>Chlamydomonadales</taxon>
        <taxon>Volvocaceae</taxon>
        <taxon>Volvox</taxon>
    </lineage>
</organism>
<dbReference type="InterPro" id="IPR001752">
    <property type="entry name" value="Kinesin_motor_dom"/>
</dbReference>
<keyword evidence="3 5" id="KW-0067">ATP-binding</keyword>
<comment type="similarity">
    <text evidence="5">Belongs to the TRAFAC class myosin-kinesin ATPase superfamily. Kinesin family.</text>
</comment>
<feature type="compositionally biased region" description="Acidic residues" evidence="7">
    <location>
        <begin position="896"/>
        <end position="905"/>
    </location>
</feature>
<dbReference type="InterPro" id="IPR027417">
    <property type="entry name" value="P-loop_NTPase"/>
</dbReference>
<dbReference type="Gene3D" id="3.40.850.10">
    <property type="entry name" value="Kinesin motor domain"/>
    <property type="match status" value="1"/>
</dbReference>
<evidence type="ECO:0000256" key="2">
    <source>
        <dbReference type="ARBA" id="ARBA00022741"/>
    </source>
</evidence>
<feature type="region of interest" description="Disordered" evidence="7">
    <location>
        <begin position="924"/>
        <end position="959"/>
    </location>
</feature>
<proteinExistence type="inferred from homology"/>
<dbReference type="EMBL" id="BSDZ01000005">
    <property type="protein sequence ID" value="GLI60047.1"/>
    <property type="molecule type" value="Genomic_DNA"/>
</dbReference>
<keyword evidence="2 5" id="KW-0547">Nucleotide-binding</keyword>
<feature type="region of interest" description="Disordered" evidence="7">
    <location>
        <begin position="873"/>
        <end position="912"/>
    </location>
</feature>
<feature type="compositionally biased region" description="Polar residues" evidence="7">
    <location>
        <begin position="541"/>
        <end position="550"/>
    </location>
</feature>
<feature type="coiled-coil region" evidence="6">
    <location>
        <begin position="745"/>
        <end position="779"/>
    </location>
</feature>
<reference evidence="9 10" key="1">
    <citation type="journal article" date="2023" name="IScience">
        <title>Expanded male sex-determining region conserved during the evolution of homothallism in the green alga Volvox.</title>
        <authorList>
            <person name="Yamamoto K."/>
            <person name="Matsuzaki R."/>
            <person name="Mahakham W."/>
            <person name="Heman W."/>
            <person name="Sekimoto H."/>
            <person name="Kawachi M."/>
            <person name="Minakuchi Y."/>
            <person name="Toyoda A."/>
            <person name="Nozaki H."/>
        </authorList>
    </citation>
    <scope>NUCLEOTIDE SEQUENCE [LARGE SCALE GENOMIC DNA]</scope>
    <source>
        <strain evidence="9 10">NIES-4468</strain>
    </source>
</reference>
<sequence length="1067" mass="111140">MALPAPLHLALQTEGLDGEEPGSPSGSDGSEMLPRRLRYSEAIIPLHYCGGIENSASSAANSVAAQPQPDSRPLRVYARIKPAELTSAGFCRSNTSAAAAGGGDGGAAAASCNSSWLQTSSTDVVLRMRDGAAAAFSFDGVFAGSEQQAFFNTTVEPLVVDLVSMRIASSVYMAYGASGTGKSYTMQGTAEQPGVIPRTLQRLFQMLTERSLEHQVQLSYYEVYGNKVTDLLRPLNMEKVGGNTRGAAHPPGAKPGGAQHRERPTLPIVRMGAGFCLPGLLLCHSSSVEEGLGLFRAAVRHRKKDGTKVNSESSRSHAVFTIQLLEVAGGLVQGRSATLSLVDLAGTERATQTQHVGRKLRESAGINSSLSVLRRCLEALRHNQALAQRAAAAGAAAQICGARMRAPVRESGLTTLFSSVLSGQGNLALSVHLSPHLEDYALTLESLKLGALASQVTMSAAAPEAAVMPPPLAAPHRSRVGSGGICGSSAPEAAAVPGGTWPLPRIASEVAAPIPEEEDEGEEDAVDEGEGGEGGGARGTQKGTMQQQHEQAVDAEEKQQGQGSAKDMGVGGNRSELNDHHRRDQPMAAIPEEEVEEEDAATGMGATVAGAAMEKARLAASAVTINAAAVAVVIGPGVAGAASPQQSTAAVAGHRYDIVKAGELSSGVRPGLQGKMAAAGDQCGEVSGLLQQLQEQLGGVVPHNTAIRGTQAAFAAVDKWAGVICKIYDSMGTAIRLAISLERRLAASQREVQTERASKQALEQQLRTALSSLQDHQTQMKHVQTDGQMQGHVHIGLHQKHHNQPPAQRDTSTAEEAAMARADSELDGAKPRNVVASAIDPGALWRPSNAVKSPHAGGSSYPRTERAAVAVTTAPATEEPPPLVELQRQQRREVIQDEEDEEQVEEATGRERSAEVILVGKQCASRKLRKRRHEGDGGDGGASEGDGAWSSRGQGGDVQSHLAAAVNIVAAAVASGVEAKRRRGEKGRPGKRPRGADRNGAPDGGGDVRLDPSMCGPGRAAEAPAATADGGDTRDSKGGKLYSGTITRILTPVAGRTRRAKQHAAVP</sequence>
<evidence type="ECO:0000256" key="6">
    <source>
        <dbReference type="SAM" id="Coils"/>
    </source>
</evidence>
<dbReference type="PRINTS" id="PR00380">
    <property type="entry name" value="KINESINHEAVY"/>
</dbReference>